<evidence type="ECO:0000259" key="3">
    <source>
        <dbReference type="PROSITE" id="PS50112"/>
    </source>
</evidence>
<dbReference type="InterPro" id="IPR035965">
    <property type="entry name" value="PAS-like_dom_sf"/>
</dbReference>
<reference evidence="5" key="1">
    <citation type="journal article" date="2019" name="Int. J. Syst. Evol. Microbiol.">
        <title>The Global Catalogue of Microorganisms (GCM) 10K type strain sequencing project: providing services to taxonomists for standard genome sequencing and annotation.</title>
        <authorList>
            <consortium name="The Broad Institute Genomics Platform"/>
            <consortium name="The Broad Institute Genome Sequencing Center for Infectious Disease"/>
            <person name="Wu L."/>
            <person name="Ma J."/>
        </authorList>
    </citation>
    <scope>NUCLEOTIDE SEQUENCE [LARGE SCALE GENOMIC DNA]</scope>
    <source>
        <strain evidence="5">JCM 4350</strain>
    </source>
</reference>
<dbReference type="PANTHER" id="PTHR43156">
    <property type="entry name" value="STAGE II SPORULATION PROTEIN E-RELATED"/>
    <property type="match status" value="1"/>
</dbReference>
<dbReference type="InterPro" id="IPR052016">
    <property type="entry name" value="Bact_Sigma-Reg"/>
</dbReference>
<evidence type="ECO:0000313" key="4">
    <source>
        <dbReference type="EMBL" id="GGS38208.1"/>
    </source>
</evidence>
<dbReference type="InterPro" id="IPR029016">
    <property type="entry name" value="GAF-like_dom_sf"/>
</dbReference>
<evidence type="ECO:0000313" key="5">
    <source>
        <dbReference type="Proteomes" id="UP000659767"/>
    </source>
</evidence>
<dbReference type="Pfam" id="PF00989">
    <property type="entry name" value="PAS"/>
    <property type="match status" value="1"/>
</dbReference>
<dbReference type="SMART" id="SM00091">
    <property type="entry name" value="PAS"/>
    <property type="match status" value="1"/>
</dbReference>
<feature type="region of interest" description="Disordered" evidence="2">
    <location>
        <begin position="69"/>
        <end position="88"/>
    </location>
</feature>
<dbReference type="PROSITE" id="PS50112">
    <property type="entry name" value="PAS"/>
    <property type="match status" value="1"/>
</dbReference>
<dbReference type="SUPFAM" id="SSF55785">
    <property type="entry name" value="PYP-like sensor domain (PAS domain)"/>
    <property type="match status" value="1"/>
</dbReference>
<dbReference type="PANTHER" id="PTHR43156:SF2">
    <property type="entry name" value="STAGE II SPORULATION PROTEIN E"/>
    <property type="match status" value="1"/>
</dbReference>
<dbReference type="Pfam" id="PF07228">
    <property type="entry name" value="SpoIIE"/>
    <property type="match status" value="1"/>
</dbReference>
<accession>A0ABQ2SS86</accession>
<evidence type="ECO:0000256" key="1">
    <source>
        <dbReference type="ARBA" id="ARBA00022801"/>
    </source>
</evidence>
<dbReference type="Gene3D" id="3.30.450.40">
    <property type="match status" value="1"/>
</dbReference>
<keyword evidence="5" id="KW-1185">Reference proteome</keyword>
<feature type="domain" description="PAS" evidence="3">
    <location>
        <begin position="13"/>
        <end position="67"/>
    </location>
</feature>
<dbReference type="EMBL" id="BMSZ01000002">
    <property type="protein sequence ID" value="GGS38208.1"/>
    <property type="molecule type" value="Genomic_DNA"/>
</dbReference>
<dbReference type="SUPFAM" id="SSF81606">
    <property type="entry name" value="PP2C-like"/>
    <property type="match status" value="1"/>
</dbReference>
<dbReference type="Pfam" id="PF01590">
    <property type="entry name" value="GAF"/>
    <property type="match status" value="1"/>
</dbReference>
<dbReference type="InterPro" id="IPR013767">
    <property type="entry name" value="PAS_fold"/>
</dbReference>
<dbReference type="InterPro" id="IPR000014">
    <property type="entry name" value="PAS"/>
</dbReference>
<dbReference type="InterPro" id="IPR003018">
    <property type="entry name" value="GAF"/>
</dbReference>
<dbReference type="InterPro" id="IPR001932">
    <property type="entry name" value="PPM-type_phosphatase-like_dom"/>
</dbReference>
<dbReference type="Gene3D" id="3.30.450.20">
    <property type="entry name" value="PAS domain"/>
    <property type="match status" value="1"/>
</dbReference>
<dbReference type="RefSeq" id="WP_199887565.1">
    <property type="nucleotide sequence ID" value="NZ_BMSZ01000002.1"/>
</dbReference>
<dbReference type="CDD" id="cd00130">
    <property type="entry name" value="PAS"/>
    <property type="match status" value="1"/>
</dbReference>
<name>A0ABQ2SS86_STRBA</name>
<evidence type="ECO:0000256" key="2">
    <source>
        <dbReference type="SAM" id="MobiDB-lite"/>
    </source>
</evidence>
<dbReference type="Gene3D" id="3.60.40.10">
    <property type="entry name" value="PPM-type phosphatase domain"/>
    <property type="match status" value="1"/>
</dbReference>
<dbReference type="InterPro" id="IPR036457">
    <property type="entry name" value="PPM-type-like_dom_sf"/>
</dbReference>
<gene>
    <name evidence="4" type="ORF">GCM10010253_09690</name>
</gene>
<dbReference type="SMART" id="SM00331">
    <property type="entry name" value="PP2C_SIG"/>
    <property type="match status" value="1"/>
</dbReference>
<organism evidence="4 5">
    <name type="scientific">Streptomyces badius</name>
    <dbReference type="NCBI Taxonomy" id="1941"/>
    <lineage>
        <taxon>Bacteria</taxon>
        <taxon>Bacillati</taxon>
        <taxon>Actinomycetota</taxon>
        <taxon>Actinomycetes</taxon>
        <taxon>Kitasatosporales</taxon>
        <taxon>Streptomycetaceae</taxon>
        <taxon>Streptomyces</taxon>
    </lineage>
</organism>
<comment type="caution">
    <text evidence="4">The sequence shown here is derived from an EMBL/GenBank/DDBJ whole genome shotgun (WGS) entry which is preliminary data.</text>
</comment>
<keyword evidence="1" id="KW-0378">Hydrolase</keyword>
<dbReference type="SUPFAM" id="SSF55781">
    <property type="entry name" value="GAF domain-like"/>
    <property type="match status" value="1"/>
</dbReference>
<protein>
    <recommendedName>
        <fullName evidence="3">PAS domain-containing protein</fullName>
    </recommendedName>
</protein>
<proteinExistence type="predicted"/>
<dbReference type="Proteomes" id="UP000659767">
    <property type="component" value="Unassembled WGS sequence"/>
</dbReference>
<sequence>MGDGAGTSVPIVVERDLAGVLDRLDVGVFALDRQERIVWANAASLALLSRSAREVVGRGLQALLHPDVRQLPSPRTHGTGVGAPLAPPGDRTLLARGDGSPLPVRWFSLPLRPDVECGVRLRAFAADEVAAKGLSAGQSESTRVLAERDRLALLADTTAQLIDNIDVDESLRRVVQLMLPRLADWAVIDLITETDEVNRSLVVHAHAGGLTMREDLQGPMPPVPAFSPMPLSKALRGVASTLAGPRTYDVPPDSAVAVEQRKLFAATGIETAAIAPVKGPSEVLGAITLGRTAGDEPFTTADLGLLEDIGRRIGLALENARHYQRQRQVAATMQRYLLPQLPRLDGVEMTARYLPAPDASHVGGDWYDAFALPDGDTALVIGDVAGHDLEAAAGMAQLRNMLRAYTWAQDDPPHRTVERLDRAMGHITDVSMATLVLARLTTDPAGHRVLRWTNAGHPPPLLLDSTGGARFLREGRGILLGASAGRPQPEAHVDLLPGSTLLFYTDGLIESRRQPLDAGLKRLGEAAADLNPQQLDDFVDLLLVRARPADNDDDVALLAIRIPETR</sequence>